<dbReference type="SMART" id="SM00382">
    <property type="entry name" value="AAA"/>
    <property type="match status" value="2"/>
</dbReference>
<keyword evidence="4" id="KW-0143">Chaperone</keyword>
<reference evidence="8 9" key="1">
    <citation type="journal article" date="2016" name="Nat. Commun.">
        <title>Thousands of microbial genomes shed light on interconnected biogeochemical processes in an aquifer system.</title>
        <authorList>
            <person name="Anantharaman K."/>
            <person name="Brown C.T."/>
            <person name="Hug L.A."/>
            <person name="Sharon I."/>
            <person name="Castelle C.J."/>
            <person name="Probst A.J."/>
            <person name="Thomas B.C."/>
            <person name="Singh A."/>
            <person name="Wilkins M.J."/>
            <person name="Karaoz U."/>
            <person name="Brodie E.L."/>
            <person name="Williams K.H."/>
            <person name="Hubbard S.S."/>
            <person name="Banfield J.F."/>
        </authorList>
    </citation>
    <scope>NUCLEOTIDE SEQUENCE [LARGE SCALE GENOMIC DNA]</scope>
</reference>
<keyword evidence="2" id="KW-0547">Nucleotide-binding</keyword>
<proteinExistence type="predicted"/>
<feature type="transmembrane region" description="Helical" evidence="5">
    <location>
        <begin position="65"/>
        <end position="89"/>
    </location>
</feature>
<dbReference type="InterPro" id="IPR003593">
    <property type="entry name" value="AAA+_ATPase"/>
</dbReference>
<dbReference type="PANTHER" id="PTHR11638">
    <property type="entry name" value="ATP-DEPENDENT CLP PROTEASE"/>
    <property type="match status" value="1"/>
</dbReference>
<evidence type="ECO:0000256" key="5">
    <source>
        <dbReference type="SAM" id="Phobius"/>
    </source>
</evidence>
<keyword evidence="1" id="KW-0677">Repeat</keyword>
<evidence type="ECO:0000256" key="3">
    <source>
        <dbReference type="ARBA" id="ARBA00022840"/>
    </source>
</evidence>
<feature type="domain" description="AAA+ ATPase" evidence="6">
    <location>
        <begin position="224"/>
        <end position="349"/>
    </location>
</feature>
<dbReference type="InterPro" id="IPR019489">
    <property type="entry name" value="Clp_ATPase_C"/>
</dbReference>
<evidence type="ECO:0000256" key="4">
    <source>
        <dbReference type="ARBA" id="ARBA00023186"/>
    </source>
</evidence>
<organism evidence="8 9">
    <name type="scientific">Candidatus Roizmanbacteria bacterium RIFCSPLOWO2_01_FULL_44_13</name>
    <dbReference type="NCBI Taxonomy" id="1802069"/>
    <lineage>
        <taxon>Bacteria</taxon>
        <taxon>Candidatus Roizmaniibacteriota</taxon>
    </lineage>
</organism>
<evidence type="ECO:0008006" key="10">
    <source>
        <dbReference type="Google" id="ProtNLM"/>
    </source>
</evidence>
<evidence type="ECO:0000313" key="9">
    <source>
        <dbReference type="Proteomes" id="UP000178857"/>
    </source>
</evidence>
<dbReference type="InterPro" id="IPR027417">
    <property type="entry name" value="P-loop_NTPase"/>
</dbReference>
<dbReference type="GO" id="GO:0005737">
    <property type="term" value="C:cytoplasm"/>
    <property type="evidence" value="ECO:0007669"/>
    <property type="project" value="TreeGrafter"/>
</dbReference>
<dbReference type="AlphaFoldDB" id="A0A1F7JCQ6"/>
<dbReference type="Pfam" id="PF07724">
    <property type="entry name" value="AAA_2"/>
    <property type="match status" value="1"/>
</dbReference>
<dbReference type="InterPro" id="IPR001270">
    <property type="entry name" value="ClpA/B"/>
</dbReference>
<evidence type="ECO:0000259" key="6">
    <source>
        <dbReference type="SMART" id="SM00382"/>
    </source>
</evidence>
<dbReference type="GO" id="GO:0016887">
    <property type="term" value="F:ATP hydrolysis activity"/>
    <property type="evidence" value="ECO:0007669"/>
    <property type="project" value="InterPro"/>
</dbReference>
<dbReference type="Gene3D" id="1.10.8.60">
    <property type="match status" value="2"/>
</dbReference>
<dbReference type="GO" id="GO:0005524">
    <property type="term" value="F:ATP binding"/>
    <property type="evidence" value="ECO:0007669"/>
    <property type="project" value="UniProtKB-KW"/>
</dbReference>
<keyword evidence="5" id="KW-0812">Transmembrane</keyword>
<feature type="domain" description="Clp ATPase C-terminal" evidence="7">
    <location>
        <begin position="639"/>
        <end position="720"/>
    </location>
</feature>
<evidence type="ECO:0000259" key="7">
    <source>
        <dbReference type="SMART" id="SM01086"/>
    </source>
</evidence>
<accession>A0A1F7JCQ6</accession>
<keyword evidence="5" id="KW-0472">Membrane</keyword>
<keyword evidence="5" id="KW-1133">Transmembrane helix</keyword>
<dbReference type="STRING" id="1802069.A2970_02385"/>
<dbReference type="Pfam" id="PF10431">
    <property type="entry name" value="ClpB_D2-small"/>
    <property type="match status" value="1"/>
</dbReference>
<dbReference type="SUPFAM" id="SSF52540">
    <property type="entry name" value="P-loop containing nucleoside triphosphate hydrolases"/>
    <property type="match status" value="2"/>
</dbReference>
<evidence type="ECO:0000313" key="8">
    <source>
        <dbReference type="EMBL" id="OGK53365.1"/>
    </source>
</evidence>
<dbReference type="PROSITE" id="PS00675">
    <property type="entry name" value="SIGMA54_INTERACT_1"/>
    <property type="match status" value="1"/>
</dbReference>
<dbReference type="EMBL" id="MGAT01000002">
    <property type="protein sequence ID" value="OGK53365.1"/>
    <property type="molecule type" value="Genomic_DNA"/>
</dbReference>
<gene>
    <name evidence="8" type="ORF">A2970_02385</name>
</gene>
<dbReference type="InterPro" id="IPR003959">
    <property type="entry name" value="ATPase_AAA_core"/>
</dbReference>
<dbReference type="Proteomes" id="UP000178857">
    <property type="component" value="Unassembled WGS sequence"/>
</dbReference>
<evidence type="ECO:0000256" key="2">
    <source>
        <dbReference type="ARBA" id="ARBA00022741"/>
    </source>
</evidence>
<comment type="caution">
    <text evidence="8">The sequence shown here is derived from an EMBL/GenBank/DDBJ whole genome shotgun (WGS) entry which is preliminary data.</text>
</comment>
<dbReference type="PRINTS" id="PR00300">
    <property type="entry name" value="CLPPROTEASEA"/>
</dbReference>
<dbReference type="CDD" id="cd19499">
    <property type="entry name" value="RecA-like_ClpB_Hsp104-like"/>
    <property type="match status" value="1"/>
</dbReference>
<dbReference type="Pfam" id="PF17871">
    <property type="entry name" value="AAA_lid_9"/>
    <property type="match status" value="1"/>
</dbReference>
<name>A0A1F7JCQ6_9BACT</name>
<keyword evidence="3" id="KW-0067">ATP-binding</keyword>
<dbReference type="InterPro" id="IPR050130">
    <property type="entry name" value="ClpA_ClpB"/>
</dbReference>
<dbReference type="PANTHER" id="PTHR11638:SF18">
    <property type="entry name" value="HEAT SHOCK PROTEIN 104"/>
    <property type="match status" value="1"/>
</dbReference>
<dbReference type="Gene3D" id="3.40.50.300">
    <property type="entry name" value="P-loop containing nucleotide triphosphate hydrolases"/>
    <property type="match status" value="2"/>
</dbReference>
<dbReference type="SMART" id="SM01086">
    <property type="entry name" value="ClpB_D2-small"/>
    <property type="match status" value="1"/>
</dbReference>
<protein>
    <recommendedName>
        <fullName evidence="10">AAA+ ATPase domain-containing protein</fullName>
    </recommendedName>
</protein>
<feature type="transmembrane region" description="Helical" evidence="5">
    <location>
        <begin position="95"/>
        <end position="117"/>
    </location>
</feature>
<sequence>MKKDLAAYYREAVKNFGEAVINLFIFLPYFFSVGRLTKTLFFPWKNLTVKKTTAGFSFNDFLNRFSFNLISKAIGFIMRLSLISFYFFFQAVFMLALPFLAAGYFLLIPVFYLNYIYQKTDAEKKEMMKKDFIQKRMLKAENENIVSAWFEDYYQKHLGTIKWWALENLKLTPPLARDWAAGYTPNLDQYCVDLATAAYLHHMKNIVDREDEIEAIETILSKNIEANVIVVGEEGVGKHTIIDALAKKIYLGITRPQLMYKRILKLNMEKVPDNIFEDLLEEAAAAKNIILFIDNFEKYVDYADSFEEFAKSGNLQIIGVTSPFNYQKVVFTNEKLVRLFEKLDVYEVDRGKALKILMEASFNFEDYHKVLIPLETVREVVEKSEFYLTYIPFPEKAVDLLDLSAVYAKSKKMSVVTPEIVDQVLTQKTHVPTTVTSSMKQKLVNLEAELSTTIVQQEEAVKKLSAALRRSFLLIGKRKKPLATFLFLGPTGVGKTETAKAVAKVFFGEKYLIRFDMSLYQQKSDISRLIGDSRFGEPGLMSAAIRDNPYGVLLLDEIEKSNPDLLNIFLTIFDEGYFSDGGGRRVDCKNLVVIATSNAAGDLIYKGEQTKIIDLLVEQKLFSPEFLNRFDGIIVYELLSRESIKVITRKMIAKIIKDVKELYKVNVFVTDATFDQLIDKGYDRKFGARNMERVIRDEIEDKISKILLRSQVNQGKTINL</sequence>
<evidence type="ECO:0000256" key="1">
    <source>
        <dbReference type="ARBA" id="ARBA00022737"/>
    </source>
</evidence>
<dbReference type="InterPro" id="IPR041546">
    <property type="entry name" value="ClpA/ClpB_AAA_lid"/>
</dbReference>
<dbReference type="InterPro" id="IPR025662">
    <property type="entry name" value="Sigma_54_int_dom_ATP-bd_1"/>
</dbReference>
<feature type="domain" description="AAA+ ATPase" evidence="6">
    <location>
        <begin position="481"/>
        <end position="640"/>
    </location>
</feature>
<dbReference type="GO" id="GO:0034605">
    <property type="term" value="P:cellular response to heat"/>
    <property type="evidence" value="ECO:0007669"/>
    <property type="project" value="TreeGrafter"/>
</dbReference>
<feature type="transmembrane region" description="Helical" evidence="5">
    <location>
        <begin position="20"/>
        <end position="44"/>
    </location>
</feature>